<dbReference type="Proteomes" id="UP000006062">
    <property type="component" value="Chromosome"/>
</dbReference>
<protein>
    <submittedName>
        <fullName evidence="1">Uncharacterized protein</fullName>
    </submittedName>
</protein>
<keyword evidence="2" id="KW-1185">Reference proteome</keyword>
<reference evidence="1 2" key="1">
    <citation type="submission" date="2012-06" db="EMBL/GenBank/DDBJ databases">
        <title>Complete sequence of Thiocystis violascens DSM 198.</title>
        <authorList>
            <consortium name="US DOE Joint Genome Institute"/>
            <person name="Lucas S."/>
            <person name="Han J."/>
            <person name="Lapidus A."/>
            <person name="Cheng J.-F."/>
            <person name="Goodwin L."/>
            <person name="Pitluck S."/>
            <person name="Peters L."/>
            <person name="Ovchinnikova G."/>
            <person name="Teshima H."/>
            <person name="Detter J.C."/>
            <person name="Han C."/>
            <person name="Tapia R."/>
            <person name="Land M."/>
            <person name="Hauser L."/>
            <person name="Kyrpides N."/>
            <person name="Ivanova N."/>
            <person name="Pagani I."/>
            <person name="Vogl K."/>
            <person name="Liu Z."/>
            <person name="Frigaard N.-U."/>
            <person name="Bryant D."/>
            <person name="Woyke T."/>
        </authorList>
    </citation>
    <scope>NUCLEOTIDE SEQUENCE [LARGE SCALE GENOMIC DNA]</scope>
    <source>
        <strain evidence="2">ATCC 17096 / DSM 198 / 6111</strain>
    </source>
</reference>
<dbReference type="EMBL" id="CP003154">
    <property type="protein sequence ID" value="AFL75733.1"/>
    <property type="molecule type" value="Genomic_DNA"/>
</dbReference>
<sequence length="72" mass="7819">MSEAGRGIFTPSRTFIGRQPLPPHLWRNVPDGVNTPSGLMSIYCVNLNFQLAYCAKANPRRSAIADSIAANS</sequence>
<organism evidence="1 2">
    <name type="scientific">Thiocystis violascens (strain ATCC 17096 / DSM 198 / 6111)</name>
    <name type="common">Chromatium violascens</name>
    <dbReference type="NCBI Taxonomy" id="765911"/>
    <lineage>
        <taxon>Bacteria</taxon>
        <taxon>Pseudomonadati</taxon>
        <taxon>Pseudomonadota</taxon>
        <taxon>Gammaproteobacteria</taxon>
        <taxon>Chromatiales</taxon>
        <taxon>Chromatiaceae</taxon>
        <taxon>Thiocystis</taxon>
    </lineage>
</organism>
<evidence type="ECO:0000313" key="2">
    <source>
        <dbReference type="Proteomes" id="UP000006062"/>
    </source>
</evidence>
<dbReference type="KEGG" id="tvi:Thivi_3894"/>
<dbReference type="AlphaFoldDB" id="I3YFG5"/>
<gene>
    <name evidence="1" type="ordered locus">Thivi_3894</name>
</gene>
<name>I3YFG5_THIV6</name>
<dbReference type="STRING" id="765911.Thivi_3894"/>
<evidence type="ECO:0000313" key="1">
    <source>
        <dbReference type="EMBL" id="AFL75733.1"/>
    </source>
</evidence>
<proteinExistence type="predicted"/>
<dbReference type="HOGENOM" id="CLU_2721058_0_0_6"/>
<accession>I3YFG5</accession>